<dbReference type="InterPro" id="IPR036661">
    <property type="entry name" value="Luciferase-like_sf"/>
</dbReference>
<organism evidence="1 2">
    <name type="scientific">Rhodococcoides kyotonense</name>
    <dbReference type="NCBI Taxonomy" id="398843"/>
    <lineage>
        <taxon>Bacteria</taxon>
        <taxon>Bacillati</taxon>
        <taxon>Actinomycetota</taxon>
        <taxon>Actinomycetes</taxon>
        <taxon>Mycobacteriales</taxon>
        <taxon>Nocardiaceae</taxon>
        <taxon>Rhodococcoides</taxon>
    </lineage>
</organism>
<dbReference type="NCBIfam" id="TIGR03620">
    <property type="entry name" value="F420_MSMEG_4141"/>
    <property type="match status" value="1"/>
</dbReference>
<dbReference type="RefSeq" id="WP_089246479.1">
    <property type="nucleotide sequence ID" value="NZ_FZOW01000006.1"/>
</dbReference>
<dbReference type="InterPro" id="IPR050766">
    <property type="entry name" value="Bact_Lucif_Oxidored"/>
</dbReference>
<dbReference type="Gene3D" id="3.20.20.30">
    <property type="entry name" value="Luciferase-like domain"/>
    <property type="match status" value="2"/>
</dbReference>
<protein>
    <submittedName>
        <fullName evidence="1">Probable F420-dependent oxidoreductase, MSMEG_4141 family</fullName>
    </submittedName>
</protein>
<dbReference type="GO" id="GO:0016705">
    <property type="term" value="F:oxidoreductase activity, acting on paired donors, with incorporation or reduction of molecular oxygen"/>
    <property type="evidence" value="ECO:0007669"/>
    <property type="project" value="InterPro"/>
</dbReference>
<name>A0A239I2K2_9NOCA</name>
<dbReference type="InterPro" id="IPR019922">
    <property type="entry name" value="Lucif-like_OxRdatse_MSMEG_4141"/>
</dbReference>
<dbReference type="PANTHER" id="PTHR30137">
    <property type="entry name" value="LUCIFERASE-LIKE MONOOXYGENASE"/>
    <property type="match status" value="1"/>
</dbReference>
<dbReference type="SUPFAM" id="SSF51679">
    <property type="entry name" value="Bacterial luciferase-like"/>
    <property type="match status" value="1"/>
</dbReference>
<accession>A0A239I2K2</accession>
<dbReference type="OrthoDB" id="4760590at2"/>
<dbReference type="EMBL" id="FZOW01000006">
    <property type="protein sequence ID" value="SNS87825.1"/>
    <property type="molecule type" value="Genomic_DNA"/>
</dbReference>
<dbReference type="STRING" id="398843.A3K89_07035"/>
<evidence type="ECO:0000313" key="1">
    <source>
        <dbReference type="EMBL" id="SNS87825.1"/>
    </source>
</evidence>
<proteinExistence type="predicted"/>
<sequence>MTITDTPALGTIGIWRHFSGIPSELAKQIEGDGYGTIWLGGSPPADLTSAEDVLDATESVVVATGIVNIWSADAREVADSFQRIEKKHPGRFLLGIGAGHAEATQEYTKPYDALVTYLDALDEGGVPESRRVLAALGPKVLKLSADRAAGAHPYLTPPEHTAEARKILGPGKVLAPEHKVVLETDPQKGRDIGRPPVNNPYLQLRNYVNNLKRLGWPEEEIQNGGSDRLIDALVAHGDAGSIARRLHEHIDAGASHVTVHSLPDHEDPAVTYREVAAAFLG</sequence>
<dbReference type="AlphaFoldDB" id="A0A239I2K2"/>
<gene>
    <name evidence="1" type="ORF">SAMN05421642_106179</name>
</gene>
<dbReference type="Proteomes" id="UP000198327">
    <property type="component" value="Unassembled WGS sequence"/>
</dbReference>
<reference evidence="2" key="1">
    <citation type="submission" date="2017-06" db="EMBL/GenBank/DDBJ databases">
        <authorList>
            <person name="Varghese N."/>
            <person name="Submissions S."/>
        </authorList>
    </citation>
    <scope>NUCLEOTIDE SEQUENCE [LARGE SCALE GENOMIC DNA]</scope>
    <source>
        <strain evidence="2">JCM 23211</strain>
    </source>
</reference>
<evidence type="ECO:0000313" key="2">
    <source>
        <dbReference type="Proteomes" id="UP000198327"/>
    </source>
</evidence>
<dbReference type="PANTHER" id="PTHR30137:SF18">
    <property type="entry name" value="CONSERVED PROTEIN"/>
    <property type="match status" value="1"/>
</dbReference>
<dbReference type="GO" id="GO:0005829">
    <property type="term" value="C:cytosol"/>
    <property type="evidence" value="ECO:0007669"/>
    <property type="project" value="TreeGrafter"/>
</dbReference>
<keyword evidence="2" id="KW-1185">Reference proteome</keyword>